<accession>A0AAE7C1T4</accession>
<evidence type="ECO:0000256" key="2">
    <source>
        <dbReference type="ARBA" id="ARBA00022679"/>
    </source>
</evidence>
<gene>
    <name evidence="4" type="ORF">A4G17_02670</name>
    <name evidence="5" type="ORF">EDC49_1753</name>
</gene>
<feature type="domain" description="4'-phosphopantetheinyl transferase" evidence="3">
    <location>
        <begin position="110"/>
        <end position="180"/>
    </location>
</feature>
<comment type="similarity">
    <text evidence="1">Belongs to the P-Pant transferase superfamily. Gsp/Sfp/HetI/AcpT family.</text>
</comment>
<dbReference type="GO" id="GO:0008897">
    <property type="term" value="F:holo-[acyl-carrier-protein] synthase activity"/>
    <property type="evidence" value="ECO:0007669"/>
    <property type="project" value="InterPro"/>
</dbReference>
<dbReference type="EMBL" id="CP015029">
    <property type="protein sequence ID" value="QIM64424.1"/>
    <property type="molecule type" value="Genomic_DNA"/>
</dbReference>
<dbReference type="Proteomes" id="UP000276901">
    <property type="component" value="Unassembled WGS sequence"/>
</dbReference>
<evidence type="ECO:0000259" key="3">
    <source>
        <dbReference type="Pfam" id="PF01648"/>
    </source>
</evidence>
<dbReference type="Proteomes" id="UP000502287">
    <property type="component" value="Chromosome"/>
</dbReference>
<organism evidence="4 7">
    <name type="scientific">Frederiksenia canicola</name>
    <dbReference type="NCBI Taxonomy" id="123824"/>
    <lineage>
        <taxon>Bacteria</taxon>
        <taxon>Pseudomonadati</taxon>
        <taxon>Pseudomonadota</taxon>
        <taxon>Gammaproteobacteria</taxon>
        <taxon>Pasteurellales</taxon>
        <taxon>Pasteurellaceae</taxon>
        <taxon>Frederiksenia</taxon>
    </lineage>
</organism>
<dbReference type="KEGG" id="fcl:A4G17_02670"/>
<reference evidence="4 7" key="1">
    <citation type="submission" date="2016-03" db="EMBL/GenBank/DDBJ databases">
        <authorList>
            <person name="Hansen M.J."/>
            <person name="Bojesen A.M."/>
            <person name="Planet P."/>
        </authorList>
    </citation>
    <scope>NUCLEOTIDE SEQUENCE [LARGE SCALE GENOMIC DNA]</scope>
    <source>
        <strain evidence="4 7">HPA 21</strain>
    </source>
</reference>
<dbReference type="GO" id="GO:0019878">
    <property type="term" value="P:lysine biosynthetic process via aminoadipic acid"/>
    <property type="evidence" value="ECO:0007669"/>
    <property type="project" value="TreeGrafter"/>
</dbReference>
<evidence type="ECO:0000256" key="1">
    <source>
        <dbReference type="ARBA" id="ARBA00010990"/>
    </source>
</evidence>
<keyword evidence="6" id="KW-1185">Reference proteome</keyword>
<dbReference type="AlphaFoldDB" id="A0AAE7C1T4"/>
<dbReference type="SUPFAM" id="SSF56214">
    <property type="entry name" value="4'-phosphopantetheinyl transferase"/>
    <property type="match status" value="2"/>
</dbReference>
<keyword evidence="2 4" id="KW-0808">Transferase</keyword>
<reference evidence="5 6" key="2">
    <citation type="submission" date="2018-11" db="EMBL/GenBank/DDBJ databases">
        <title>Genomic Encyclopedia of Type Strains, Phase IV (KMG-IV): sequencing the most valuable type-strain genomes for metagenomic binning, comparative biology and taxonomic classification.</title>
        <authorList>
            <person name="Goeker M."/>
        </authorList>
    </citation>
    <scope>NUCLEOTIDE SEQUENCE [LARGE SCALE GENOMIC DNA]</scope>
    <source>
        <strain evidence="5 6">DSM 25797</strain>
    </source>
</reference>
<dbReference type="Pfam" id="PF01648">
    <property type="entry name" value="ACPS"/>
    <property type="match status" value="1"/>
</dbReference>
<dbReference type="InterPro" id="IPR008278">
    <property type="entry name" value="4-PPantetheinyl_Trfase_dom"/>
</dbReference>
<evidence type="ECO:0000313" key="4">
    <source>
        <dbReference type="EMBL" id="QIM64424.1"/>
    </source>
</evidence>
<proteinExistence type="inferred from homology"/>
<evidence type="ECO:0000313" key="5">
    <source>
        <dbReference type="EMBL" id="RPE91956.1"/>
    </source>
</evidence>
<dbReference type="Gene3D" id="3.90.470.20">
    <property type="entry name" value="4'-phosphopantetheinyl transferase domain"/>
    <property type="match status" value="2"/>
</dbReference>
<dbReference type="GO" id="GO:0000287">
    <property type="term" value="F:magnesium ion binding"/>
    <property type="evidence" value="ECO:0007669"/>
    <property type="project" value="InterPro"/>
</dbReference>
<evidence type="ECO:0000313" key="7">
    <source>
        <dbReference type="Proteomes" id="UP000502287"/>
    </source>
</evidence>
<dbReference type="PANTHER" id="PTHR12215">
    <property type="entry name" value="PHOSPHOPANTETHEINE TRANSFERASE"/>
    <property type="match status" value="1"/>
</dbReference>
<protein>
    <submittedName>
        <fullName evidence="4">4'-phosphopantetheinyl transferase</fullName>
    </submittedName>
</protein>
<dbReference type="PANTHER" id="PTHR12215:SF10">
    <property type="entry name" value="L-AMINOADIPATE-SEMIALDEHYDE DEHYDROGENASE-PHOSPHOPANTETHEINYL TRANSFERASE"/>
    <property type="match status" value="1"/>
</dbReference>
<dbReference type="InterPro" id="IPR050559">
    <property type="entry name" value="P-Pant_transferase_sf"/>
</dbReference>
<dbReference type="GO" id="GO:0005829">
    <property type="term" value="C:cytosol"/>
    <property type="evidence" value="ECO:0007669"/>
    <property type="project" value="TreeGrafter"/>
</dbReference>
<name>A0AAE7C1T4_9PAST</name>
<dbReference type="RefSeq" id="WP_123957361.1">
    <property type="nucleotide sequence ID" value="NZ_CP015029.1"/>
</dbReference>
<evidence type="ECO:0000313" key="6">
    <source>
        <dbReference type="Proteomes" id="UP000276901"/>
    </source>
</evidence>
<dbReference type="InterPro" id="IPR037143">
    <property type="entry name" value="4-PPantetheinyl_Trfase_dom_sf"/>
</dbReference>
<dbReference type="EMBL" id="RKQT01000004">
    <property type="protein sequence ID" value="RPE91956.1"/>
    <property type="molecule type" value="Genomic_DNA"/>
</dbReference>
<sequence>MNASDRLLVLFAHHDEFLPAEFHDFPTPQNRPISQLSERQLRKWKSQRMAYFLLDHIFEQYALDKTLLKNILRTESGRPYIKSDQIDFNISHSGEWVAIIFAISKNKKMVGIDIEHPQKTRRYLDLLAYYAKPQEIIEIQNKNILPQLTNIASRFYLSWCLREAVLKSQGVGIIKLSEVKHSLSQQTIHSSHCPTGKLCFHADLPFYLAYFFEQSSEAVQLPPIFQWKNKQYDLIESPPTLIYQVN</sequence>